<feature type="domain" description="HTH crp-type" evidence="5">
    <location>
        <begin position="160"/>
        <end position="234"/>
    </location>
</feature>
<dbReference type="PROSITE" id="PS51063">
    <property type="entry name" value="HTH_CRP_2"/>
    <property type="match status" value="1"/>
</dbReference>
<dbReference type="STRING" id="1921510.BSL82_05320"/>
<dbReference type="InterPro" id="IPR036388">
    <property type="entry name" value="WH-like_DNA-bd_sf"/>
</dbReference>
<dbReference type="RefSeq" id="WP_072596351.1">
    <property type="nucleotide sequence ID" value="NZ_CP018221.1"/>
</dbReference>
<evidence type="ECO:0000313" key="6">
    <source>
        <dbReference type="EMBL" id="API58798.1"/>
    </source>
</evidence>
<dbReference type="GO" id="GO:0003700">
    <property type="term" value="F:DNA-binding transcription factor activity"/>
    <property type="evidence" value="ECO:0007669"/>
    <property type="project" value="TreeGrafter"/>
</dbReference>
<reference evidence="7" key="1">
    <citation type="submission" date="2016-11" db="EMBL/GenBank/DDBJ databases">
        <title>Complete Genome Sequence of alachlor-degrading Sphingomonas sp. strain JJ-A5.</title>
        <authorList>
            <person name="Lee H."/>
            <person name="Ka J.-O."/>
        </authorList>
    </citation>
    <scope>NUCLEOTIDE SEQUENCE [LARGE SCALE GENOMIC DNA]</scope>
    <source>
        <strain evidence="7">JJ-A5</strain>
    </source>
</reference>
<dbReference type="PROSITE" id="PS50042">
    <property type="entry name" value="CNMP_BINDING_3"/>
    <property type="match status" value="1"/>
</dbReference>
<evidence type="ECO:0000259" key="5">
    <source>
        <dbReference type="PROSITE" id="PS51063"/>
    </source>
</evidence>
<organism evidence="6 7">
    <name type="scientific">Tardibacter chloracetimidivorans</name>
    <dbReference type="NCBI Taxonomy" id="1921510"/>
    <lineage>
        <taxon>Bacteria</taxon>
        <taxon>Pseudomonadati</taxon>
        <taxon>Pseudomonadota</taxon>
        <taxon>Alphaproteobacteria</taxon>
        <taxon>Sphingomonadales</taxon>
        <taxon>Sphingomonadaceae</taxon>
        <taxon>Tardibacter</taxon>
    </lineage>
</organism>
<sequence length="253" mass="28599">MTGKISQSDKLTQTPCFQCPLRECEGLRPLSDEQLEFTWSLKSGELHLERGGDILVQGSISPHLYTLLRGIAFRFKELEDGRRQIVNYLFPGDLVGLQGAMAEPLGHGVEALTPVTLCVLPRGKLYEIFRVHPELGFDMTWLGAKEEEALDGHLLALGRRKADERIVHFALYLFHRGQQTGLSRKNTLEIPVTQSQLADSLGISLVHTNKTLQSLRKRRILDWQPNQITFLDMEKAEALAGPDFSRELPRPYI</sequence>
<dbReference type="Gene3D" id="1.10.10.10">
    <property type="entry name" value="Winged helix-like DNA-binding domain superfamily/Winged helix DNA-binding domain"/>
    <property type="match status" value="1"/>
</dbReference>
<proteinExistence type="predicted"/>
<dbReference type="PANTHER" id="PTHR24567">
    <property type="entry name" value="CRP FAMILY TRANSCRIPTIONAL REGULATORY PROTEIN"/>
    <property type="match status" value="1"/>
</dbReference>
<dbReference type="InterPro" id="IPR036390">
    <property type="entry name" value="WH_DNA-bd_sf"/>
</dbReference>
<dbReference type="CDD" id="cd00038">
    <property type="entry name" value="CAP_ED"/>
    <property type="match status" value="1"/>
</dbReference>
<dbReference type="SUPFAM" id="SSF51206">
    <property type="entry name" value="cAMP-binding domain-like"/>
    <property type="match status" value="1"/>
</dbReference>
<evidence type="ECO:0000259" key="4">
    <source>
        <dbReference type="PROSITE" id="PS50042"/>
    </source>
</evidence>
<feature type="domain" description="Cyclic nucleotide-binding" evidence="4">
    <location>
        <begin position="47"/>
        <end position="96"/>
    </location>
</feature>
<evidence type="ECO:0008006" key="8">
    <source>
        <dbReference type="Google" id="ProtNLM"/>
    </source>
</evidence>
<gene>
    <name evidence="6" type="ORF">BSL82_05320</name>
</gene>
<dbReference type="Proteomes" id="UP000182063">
    <property type="component" value="Chromosome"/>
</dbReference>
<dbReference type="InterPro" id="IPR012318">
    <property type="entry name" value="HTH_CRP"/>
</dbReference>
<dbReference type="GO" id="GO:0003677">
    <property type="term" value="F:DNA binding"/>
    <property type="evidence" value="ECO:0007669"/>
    <property type="project" value="UniProtKB-KW"/>
</dbReference>
<dbReference type="InterPro" id="IPR050397">
    <property type="entry name" value="Env_Response_Regulators"/>
</dbReference>
<dbReference type="SUPFAM" id="SSF46785">
    <property type="entry name" value="Winged helix' DNA-binding domain"/>
    <property type="match status" value="1"/>
</dbReference>
<name>A0A1L3ZT53_9SPHN</name>
<evidence type="ECO:0000256" key="1">
    <source>
        <dbReference type="ARBA" id="ARBA00023015"/>
    </source>
</evidence>
<dbReference type="PANTHER" id="PTHR24567:SF68">
    <property type="entry name" value="DNA-BINDING TRANSCRIPTIONAL DUAL REGULATOR CRP"/>
    <property type="match status" value="1"/>
</dbReference>
<accession>A0A1L3ZT53</accession>
<dbReference type="Pfam" id="PF00027">
    <property type="entry name" value="cNMP_binding"/>
    <property type="match status" value="1"/>
</dbReference>
<evidence type="ECO:0000256" key="2">
    <source>
        <dbReference type="ARBA" id="ARBA00023125"/>
    </source>
</evidence>
<evidence type="ECO:0000313" key="7">
    <source>
        <dbReference type="Proteomes" id="UP000182063"/>
    </source>
</evidence>
<dbReference type="InterPro" id="IPR014710">
    <property type="entry name" value="RmlC-like_jellyroll"/>
</dbReference>
<keyword evidence="3" id="KW-0804">Transcription</keyword>
<evidence type="ECO:0000256" key="3">
    <source>
        <dbReference type="ARBA" id="ARBA00023163"/>
    </source>
</evidence>
<keyword evidence="1" id="KW-0805">Transcription regulation</keyword>
<dbReference type="EMBL" id="CP018221">
    <property type="protein sequence ID" value="API58798.1"/>
    <property type="molecule type" value="Genomic_DNA"/>
</dbReference>
<dbReference type="AlphaFoldDB" id="A0A1L3ZT53"/>
<dbReference type="KEGG" id="sphj:BSL82_05320"/>
<dbReference type="InterPro" id="IPR018490">
    <property type="entry name" value="cNMP-bd_dom_sf"/>
</dbReference>
<keyword evidence="7" id="KW-1185">Reference proteome</keyword>
<protein>
    <recommendedName>
        <fullName evidence="8">Crp/Fnr family transcriptional regulator</fullName>
    </recommendedName>
</protein>
<keyword evidence="2" id="KW-0238">DNA-binding</keyword>
<dbReference type="InterPro" id="IPR000595">
    <property type="entry name" value="cNMP-bd_dom"/>
</dbReference>
<dbReference type="Pfam" id="PF13545">
    <property type="entry name" value="HTH_Crp_2"/>
    <property type="match status" value="1"/>
</dbReference>
<dbReference type="GO" id="GO:0005829">
    <property type="term" value="C:cytosol"/>
    <property type="evidence" value="ECO:0007669"/>
    <property type="project" value="TreeGrafter"/>
</dbReference>
<dbReference type="Gene3D" id="2.60.120.10">
    <property type="entry name" value="Jelly Rolls"/>
    <property type="match status" value="1"/>
</dbReference>